<dbReference type="Pfam" id="PF12728">
    <property type="entry name" value="HTH_17"/>
    <property type="match status" value="1"/>
</dbReference>
<evidence type="ECO:0000259" key="2">
    <source>
        <dbReference type="Pfam" id="PF12728"/>
    </source>
</evidence>
<dbReference type="RefSeq" id="WP_165910072.1">
    <property type="nucleotide sequence ID" value="NZ_JBHUNN010000003.1"/>
</dbReference>
<protein>
    <submittedName>
        <fullName evidence="3">Helix-turn-helix protein</fullName>
    </submittedName>
</protein>
<dbReference type="EMBL" id="SLWL01000030">
    <property type="protein sequence ID" value="TCO07606.1"/>
    <property type="molecule type" value="Genomic_DNA"/>
</dbReference>
<feature type="region of interest" description="Disordered" evidence="1">
    <location>
        <begin position="55"/>
        <end position="75"/>
    </location>
</feature>
<dbReference type="SUPFAM" id="SSF46955">
    <property type="entry name" value="Putative DNA-binding domain"/>
    <property type="match status" value="1"/>
</dbReference>
<evidence type="ECO:0000313" key="4">
    <source>
        <dbReference type="Proteomes" id="UP000294881"/>
    </source>
</evidence>
<evidence type="ECO:0000313" key="3">
    <source>
        <dbReference type="EMBL" id="TCO07606.1"/>
    </source>
</evidence>
<dbReference type="AlphaFoldDB" id="A0A4R2GI89"/>
<keyword evidence="4" id="KW-1185">Reference proteome</keyword>
<evidence type="ECO:0000256" key="1">
    <source>
        <dbReference type="SAM" id="MobiDB-lite"/>
    </source>
</evidence>
<dbReference type="InterPro" id="IPR041657">
    <property type="entry name" value="HTH_17"/>
</dbReference>
<proteinExistence type="predicted"/>
<gene>
    <name evidence="3" type="ORF">EV666_13017</name>
</gene>
<sequence length="75" mass="8184">MLLTTQQAAERLTLSPASLKKFRAIGVGPAYLRLPSGSIRYQVADLDRWLAQSAKISPRRKPTRPRGGFFNGGAA</sequence>
<feature type="domain" description="Helix-turn-helix" evidence="2">
    <location>
        <begin position="2"/>
        <end position="52"/>
    </location>
</feature>
<comment type="caution">
    <text evidence="3">The sequence shown here is derived from an EMBL/GenBank/DDBJ whole genome shotgun (WGS) entry which is preliminary data.</text>
</comment>
<reference evidence="3 4" key="1">
    <citation type="submission" date="2019-03" db="EMBL/GenBank/DDBJ databases">
        <title>Genomic Encyclopedia of Type Strains, Phase IV (KMG-IV): sequencing the most valuable type-strain genomes for metagenomic binning, comparative biology and taxonomic classification.</title>
        <authorList>
            <person name="Goeker M."/>
        </authorList>
    </citation>
    <scope>NUCLEOTIDE SEQUENCE [LARGE SCALE GENOMIC DNA]</scope>
    <source>
        <strain evidence="3 4">DSM 22958</strain>
    </source>
</reference>
<accession>A0A4R2GI89</accession>
<organism evidence="3 4">
    <name type="scientific">Camelimonas lactis</name>
    <dbReference type="NCBI Taxonomy" id="659006"/>
    <lineage>
        <taxon>Bacteria</taxon>
        <taxon>Pseudomonadati</taxon>
        <taxon>Pseudomonadota</taxon>
        <taxon>Alphaproteobacteria</taxon>
        <taxon>Hyphomicrobiales</taxon>
        <taxon>Chelatococcaceae</taxon>
        <taxon>Camelimonas</taxon>
    </lineage>
</organism>
<dbReference type="InterPro" id="IPR009061">
    <property type="entry name" value="DNA-bd_dom_put_sf"/>
</dbReference>
<dbReference type="Proteomes" id="UP000294881">
    <property type="component" value="Unassembled WGS sequence"/>
</dbReference>
<name>A0A4R2GI89_9HYPH</name>